<keyword evidence="2 3" id="KW-0378">Hydrolase</keyword>
<accession>A0ABT3I8Q8</accession>
<reference evidence="3" key="1">
    <citation type="submission" date="2022-10" db="EMBL/GenBank/DDBJ databases">
        <title>Shewanella flava sp. nov, isolated from the estuary of the Fenhe River into the Yellow River.</title>
        <authorList>
            <person name="Li Y."/>
        </authorList>
    </citation>
    <scope>NUCLEOTIDE SEQUENCE</scope>
    <source>
        <strain evidence="3">FYR11-62</strain>
    </source>
</reference>
<evidence type="ECO:0000256" key="2">
    <source>
        <dbReference type="ARBA" id="ARBA00022801"/>
    </source>
</evidence>
<dbReference type="RefSeq" id="WP_264726006.1">
    <property type="nucleotide sequence ID" value="NZ_JAPDMX010000020.1"/>
</dbReference>
<comment type="caution">
    <text evidence="3">The sequence shown here is derived from an EMBL/GenBank/DDBJ whole genome shotgun (WGS) entry which is preliminary data.</text>
</comment>
<comment type="similarity">
    <text evidence="1">Belongs to the esterase D family.</text>
</comment>
<dbReference type="InterPro" id="IPR029058">
    <property type="entry name" value="AB_hydrolase_fold"/>
</dbReference>
<sequence>MTHFRFQLILVSLLWGLFSRPIDANPLPPTEALTYGHVYQHDSITFAQPRRFMVSLPERYFASDRQFPVLYVIDGDFQFQHVSAAVNNLARMGKTPPMIVVGVAIQGPEDYLMSTTWPSEIEGSEFGGAAQLQAYLTHELVPLIDKQFRTTDAKALSGYSLGGLFTLYSMMQQSTPFNAFMAFSPSAWYDEYAINQKFIEYLQDKKTVAPLFISLANEQGMGVNELVATINQHAPNGWQAGFASFANETHYSTAMPSILAGLAYLAPDYYTDLDQLLEMSTYQQVFDHFQAKQSQWAGFRFEWLQAYNLIKYLFISKQTDKIDEVLLAANKRFPESYSELCIGFAKGFIKKQQPEVALKVLMSAKEDGVNSADWHQQVSESQQLLGHAALALEHHQQALNLAKKHQLASWEYWELKP</sequence>
<dbReference type="InterPro" id="IPR052558">
    <property type="entry name" value="Siderophore_Hydrolase_D"/>
</dbReference>
<evidence type="ECO:0000313" key="4">
    <source>
        <dbReference type="Proteomes" id="UP001163714"/>
    </source>
</evidence>
<keyword evidence="4" id="KW-1185">Reference proteome</keyword>
<dbReference type="Pfam" id="PF00756">
    <property type="entry name" value="Esterase"/>
    <property type="match status" value="1"/>
</dbReference>
<dbReference type="EMBL" id="JAPDMX010000020">
    <property type="protein sequence ID" value="MCW3172459.1"/>
    <property type="molecule type" value="Genomic_DNA"/>
</dbReference>
<dbReference type="InterPro" id="IPR000801">
    <property type="entry name" value="Esterase-like"/>
</dbReference>
<proteinExistence type="inferred from homology"/>
<dbReference type="PANTHER" id="PTHR40841:SF2">
    <property type="entry name" value="SIDEROPHORE-DEGRADING ESTERASE (EUROFUNG)"/>
    <property type="match status" value="1"/>
</dbReference>
<gene>
    <name evidence="3" type="ORF">OHT75_08215</name>
</gene>
<dbReference type="Gene3D" id="3.40.50.1820">
    <property type="entry name" value="alpha/beta hydrolase"/>
    <property type="match status" value="1"/>
</dbReference>
<organism evidence="3 4">
    <name type="scientific">Shewanella subflava</name>
    <dbReference type="NCBI Taxonomy" id="2986476"/>
    <lineage>
        <taxon>Bacteria</taxon>
        <taxon>Pseudomonadati</taxon>
        <taxon>Pseudomonadota</taxon>
        <taxon>Gammaproteobacteria</taxon>
        <taxon>Alteromonadales</taxon>
        <taxon>Shewanellaceae</taxon>
        <taxon>Shewanella</taxon>
    </lineage>
</organism>
<evidence type="ECO:0000313" key="3">
    <source>
        <dbReference type="EMBL" id="MCW3172459.1"/>
    </source>
</evidence>
<dbReference type="PANTHER" id="PTHR40841">
    <property type="entry name" value="SIDEROPHORE TRIACETYLFUSARININE C ESTERASE"/>
    <property type="match status" value="1"/>
</dbReference>
<dbReference type="SUPFAM" id="SSF53474">
    <property type="entry name" value="alpha/beta-Hydrolases"/>
    <property type="match status" value="1"/>
</dbReference>
<protein>
    <submittedName>
        <fullName evidence="3">Alpha/beta hydrolase-fold protein</fullName>
    </submittedName>
</protein>
<dbReference type="GO" id="GO:0016787">
    <property type="term" value="F:hydrolase activity"/>
    <property type="evidence" value="ECO:0007669"/>
    <property type="project" value="UniProtKB-KW"/>
</dbReference>
<name>A0ABT3I8Q8_9GAMM</name>
<dbReference type="Proteomes" id="UP001163714">
    <property type="component" value="Unassembled WGS sequence"/>
</dbReference>
<evidence type="ECO:0000256" key="1">
    <source>
        <dbReference type="ARBA" id="ARBA00005622"/>
    </source>
</evidence>